<dbReference type="InterPro" id="IPR003788">
    <property type="entry name" value="NDUFAF7"/>
</dbReference>
<evidence type="ECO:0000256" key="1">
    <source>
        <dbReference type="ARBA" id="ARBA00022603"/>
    </source>
</evidence>
<evidence type="ECO:0000256" key="2">
    <source>
        <dbReference type="ARBA" id="ARBA00022679"/>
    </source>
</evidence>
<name>A0A9X3IPB9_9HYPH</name>
<dbReference type="PANTHER" id="PTHR12049">
    <property type="entry name" value="PROTEIN ARGININE METHYLTRANSFERASE NDUFAF7, MITOCHONDRIAL"/>
    <property type="match status" value="1"/>
</dbReference>
<dbReference type="RefSeq" id="WP_266340766.1">
    <property type="nucleotide sequence ID" value="NZ_JAPKNK010000012.1"/>
</dbReference>
<dbReference type="InterPro" id="IPR029063">
    <property type="entry name" value="SAM-dependent_MTases_sf"/>
</dbReference>
<dbReference type="PANTHER" id="PTHR12049:SF7">
    <property type="entry name" value="PROTEIN ARGININE METHYLTRANSFERASE NDUFAF7, MITOCHONDRIAL"/>
    <property type="match status" value="1"/>
</dbReference>
<proteinExistence type="predicted"/>
<keyword evidence="4" id="KW-1185">Reference proteome</keyword>
<dbReference type="AlphaFoldDB" id="A0A9X3IPB9"/>
<organism evidence="3 4">
    <name type="scientific">Kaistia nematophila</name>
    <dbReference type="NCBI Taxonomy" id="2994654"/>
    <lineage>
        <taxon>Bacteria</taxon>
        <taxon>Pseudomonadati</taxon>
        <taxon>Pseudomonadota</taxon>
        <taxon>Alphaproteobacteria</taxon>
        <taxon>Hyphomicrobiales</taxon>
        <taxon>Kaistiaceae</taxon>
        <taxon>Kaistia</taxon>
    </lineage>
</organism>
<dbReference type="Gene3D" id="3.40.50.12710">
    <property type="match status" value="1"/>
</dbReference>
<dbReference type="InterPro" id="IPR038375">
    <property type="entry name" value="NDUFAF7_sf"/>
</dbReference>
<reference evidence="3" key="1">
    <citation type="submission" date="2022-11" db="EMBL/GenBank/DDBJ databases">
        <title>Biodiversity and phylogenetic relationships of bacteria.</title>
        <authorList>
            <person name="Machado R.A.R."/>
            <person name="Bhat A."/>
            <person name="Loulou A."/>
            <person name="Kallel S."/>
        </authorList>
    </citation>
    <scope>NUCLEOTIDE SEQUENCE</scope>
    <source>
        <strain evidence="3">K-TC2</strain>
    </source>
</reference>
<evidence type="ECO:0000313" key="4">
    <source>
        <dbReference type="Proteomes" id="UP001144805"/>
    </source>
</evidence>
<gene>
    <name evidence="3" type="ORF">OSH07_21580</name>
</gene>
<dbReference type="SUPFAM" id="SSF53335">
    <property type="entry name" value="S-adenosyl-L-methionine-dependent methyltransferases"/>
    <property type="match status" value="1"/>
</dbReference>
<dbReference type="GO" id="GO:0032259">
    <property type="term" value="P:methylation"/>
    <property type="evidence" value="ECO:0007669"/>
    <property type="project" value="UniProtKB-KW"/>
</dbReference>
<evidence type="ECO:0000313" key="3">
    <source>
        <dbReference type="EMBL" id="MCX5571805.1"/>
    </source>
</evidence>
<keyword evidence="2" id="KW-0808">Transferase</keyword>
<dbReference type="Pfam" id="PF02636">
    <property type="entry name" value="Methyltransf_28"/>
    <property type="match status" value="1"/>
</dbReference>
<comment type="caution">
    <text evidence="3">The sequence shown here is derived from an EMBL/GenBank/DDBJ whole genome shotgun (WGS) entry which is preliminary data.</text>
</comment>
<dbReference type="Proteomes" id="UP001144805">
    <property type="component" value="Unassembled WGS sequence"/>
</dbReference>
<keyword evidence="1 3" id="KW-0489">Methyltransferase</keyword>
<sequence length="359" mass="37844">MTPSGENRTPLGEKLVRRIENFGPITVADYMAACLGDPEFGYYMTREPFGTAGDFVTAPEVSQMFGELIGLWAVATWQRMGSPAAFVLAEIGPGRGTLMADALRAARIAPNFEPAARIVLVETSPRLREIQARTLTGHAIDWAEQVDGLPDGPAILIANEFFDALPVRQFLRTGAGWAERMVGVSDGKLVFGLRPDAHVDGADDRAPEGSLVETASISAAIMATLAARLHRSGGAFLAIDYGHAESGYGDTLQALRQHRFDDPLAHPGEADLTVHVDFAALARAARANGATASAVWTQGDFLLALGLVERAGRLGAGKDAAAQDAIRAAVERLAGPAAMGTLFKVLCVTGGDLLAPPFG</sequence>
<dbReference type="GO" id="GO:0035243">
    <property type="term" value="F:protein-arginine omega-N symmetric methyltransferase activity"/>
    <property type="evidence" value="ECO:0007669"/>
    <property type="project" value="TreeGrafter"/>
</dbReference>
<dbReference type="EMBL" id="JAPKNK010000012">
    <property type="protein sequence ID" value="MCX5571805.1"/>
    <property type="molecule type" value="Genomic_DNA"/>
</dbReference>
<accession>A0A9X3IPB9</accession>
<protein>
    <submittedName>
        <fullName evidence="3">Class I SAM-dependent methyltransferase</fullName>
    </submittedName>
</protein>